<dbReference type="EMBL" id="QMIF01000016">
    <property type="protein sequence ID" value="TVM31395.1"/>
    <property type="molecule type" value="Genomic_DNA"/>
</dbReference>
<dbReference type="Proteomes" id="UP000434052">
    <property type="component" value="Unassembled WGS sequence"/>
</dbReference>
<gene>
    <name evidence="2" type="ORF">DQK91_18545</name>
    <name evidence="1" type="ORF">E8L03_19625</name>
</gene>
<dbReference type="Proteomes" id="UP000503251">
    <property type="component" value="Chromosome"/>
</dbReference>
<organism evidence="2 3">
    <name type="scientific">Oceanidesulfovibrio marinus</name>
    <dbReference type="NCBI Taxonomy" id="370038"/>
    <lineage>
        <taxon>Bacteria</taxon>
        <taxon>Pseudomonadati</taxon>
        <taxon>Thermodesulfobacteriota</taxon>
        <taxon>Desulfovibrionia</taxon>
        <taxon>Desulfovibrionales</taxon>
        <taxon>Desulfovibrionaceae</taxon>
        <taxon>Oceanidesulfovibrio</taxon>
    </lineage>
</organism>
<sequence length="234" mass="26717">MFVEFRVSHGNGDGLVYAINSESSVTVGTNISLFNGEPQTYFACGRCDRSLDDCHLYFQLLPIARWFDTIYASRDVTLICVRDGFRIETTTKAQNACALLGLYAIFSSKCQYFKPFNNIFHYHRALLEPKSFIYAIISAKLWQYCVENVYFDCGMLEVEIKKFAHEFMFRINSIIDSMDDAIKADSVHGSLTILHGLGFLIKNFTDNYIDEIKQEFAQNAASPQSCPIPSIHRF</sequence>
<evidence type="ECO:0000313" key="3">
    <source>
        <dbReference type="Proteomes" id="UP000434052"/>
    </source>
</evidence>
<protein>
    <submittedName>
        <fullName evidence="2">Uncharacterized protein</fullName>
    </submittedName>
</protein>
<reference evidence="2 3" key="1">
    <citation type="submission" date="2018-06" db="EMBL/GenBank/DDBJ databases">
        <title>Complete genome of Desulfovibrio marinus P48SEP.</title>
        <authorList>
            <person name="Crispim J.S."/>
            <person name="Vidigal P.M.P."/>
            <person name="Silva L.C.F."/>
            <person name="Araujo L.C."/>
            <person name="Laguardia C.N."/>
            <person name="Dias R.S."/>
            <person name="Sousa M.P."/>
            <person name="Paula S.O."/>
            <person name="Silva C."/>
        </authorList>
    </citation>
    <scope>NUCLEOTIDE SEQUENCE [LARGE SCALE GENOMIC DNA]</scope>
    <source>
        <strain evidence="2 3">P48SEP</strain>
    </source>
</reference>
<evidence type="ECO:0000313" key="4">
    <source>
        <dbReference type="Proteomes" id="UP000503251"/>
    </source>
</evidence>
<evidence type="ECO:0000313" key="2">
    <source>
        <dbReference type="EMBL" id="TVM31395.1"/>
    </source>
</evidence>
<keyword evidence="4" id="KW-1185">Reference proteome</keyword>
<dbReference type="OrthoDB" id="9820277at2"/>
<dbReference type="EMBL" id="CP039543">
    <property type="protein sequence ID" value="QJT10986.1"/>
    <property type="molecule type" value="Genomic_DNA"/>
</dbReference>
<dbReference type="AlphaFoldDB" id="A0A6P1ZD50"/>
<accession>A0A6P1ZD50</accession>
<evidence type="ECO:0000313" key="1">
    <source>
        <dbReference type="EMBL" id="QJT10986.1"/>
    </source>
</evidence>
<proteinExistence type="predicted"/>
<reference evidence="1 4" key="2">
    <citation type="submission" date="2019-04" db="EMBL/GenBank/DDBJ databases">
        <title>Isolation and culture of sulfate reducing bacteria from the cold seep of the South China Sea.</title>
        <authorList>
            <person name="Sun C."/>
            <person name="Liu R."/>
        </authorList>
    </citation>
    <scope>NUCLEOTIDE SEQUENCE [LARGE SCALE GENOMIC DNA]</scope>
    <source>
        <strain evidence="1 4">CS1</strain>
    </source>
</reference>
<name>A0A6P1ZD50_9BACT</name>
<dbReference type="RefSeq" id="WP_144306896.1">
    <property type="nucleotide sequence ID" value="NZ_CP039543.1"/>
</dbReference>